<dbReference type="PANTHER" id="PTHR47396">
    <property type="entry name" value="TYPE I RESTRICTION ENZYME ECOKI R PROTEIN"/>
    <property type="match status" value="1"/>
</dbReference>
<dbReference type="InterPro" id="IPR006935">
    <property type="entry name" value="Helicase/UvrB_N"/>
</dbReference>
<dbReference type="SUPFAM" id="SSF52540">
    <property type="entry name" value="P-loop containing nucleoside triphosphate hydrolases"/>
    <property type="match status" value="2"/>
</dbReference>
<dbReference type="Proteomes" id="UP000660801">
    <property type="component" value="Unassembled WGS sequence"/>
</dbReference>
<dbReference type="RefSeq" id="WP_068993672.1">
    <property type="nucleotide sequence ID" value="NZ_BMJN01000017.1"/>
</dbReference>
<dbReference type="InterPro" id="IPR050742">
    <property type="entry name" value="Helicase_Restrict-Modif_Enz"/>
</dbReference>
<dbReference type="InterPro" id="IPR029063">
    <property type="entry name" value="SAM-dependent_MTases_sf"/>
</dbReference>
<dbReference type="Pfam" id="PF10544">
    <property type="entry name" value="T5orf172"/>
    <property type="match status" value="1"/>
</dbReference>
<dbReference type="EMBL" id="BMJN01000017">
    <property type="protein sequence ID" value="GGE31713.1"/>
    <property type="molecule type" value="Genomic_DNA"/>
</dbReference>
<dbReference type="Gene3D" id="3.40.50.300">
    <property type="entry name" value="P-loop containing nucleotide triphosphate hydrolases"/>
    <property type="match status" value="2"/>
</dbReference>
<dbReference type="SMART" id="SM00974">
    <property type="entry name" value="T5orf172"/>
    <property type="match status" value="1"/>
</dbReference>
<dbReference type="GO" id="GO:0004519">
    <property type="term" value="F:endonuclease activity"/>
    <property type="evidence" value="ECO:0007669"/>
    <property type="project" value="UniProtKB-KW"/>
</dbReference>
<sequence>MVKIQTSKEIRPKIYAYTTPKNLDNDGWIKIGYTEREVEKRIKEQTHTAHVTTDILWSEKAEYLTEPDKGKTFKDHDFHQFLKFHKVERRPRTEWFYFNGHPDKAKQLFDKFVVHDVSDYQPGQGQEYVLRQEQEEAVTKTAAYMVKHPSGKFLWNAKPRFGKTLATYDLICRTQATNVLIVTNRPAIANSWFDDFETFIAGKTHYKFVSESDSLKDRPVLSRKDYTDYLKSHLDETEELGQIAFLSLQDLKGSIFFGGNYTKLKWVTDTTWDLLVIDEAHEGVDTFKTDTAFQQIKRNFTLHLSGTPFKALAKGDFTAEQIFNWSYADEQKAKSRWLKEVEQENLYENLPQLNMFTYQMSNMIGEQLEDGVQMDGGNIDFAFDLNEFFATNESGQFIYEQAVKNWLDTLSTNEKYPFSTRELRNELKHTFWLLDRVASAKALKTLLEEHPIYENYQIVLAAGDGKMSEDDDRAKLKSLDAVRKAIQSNDKTITLSVGQLTTGVTIPEWSAVLMLSNIKSPALYMQAAFRAQNPHSWTDSKGNHYRKENAYVFDFAPERTLILFDEFANNLSLATVSGGGTSTTREDNIRELLNFFPVIAEDREGKMVEIDAKAVLTIPRQIKAAEVLKRGFMSNLLFDNIAGIFRASQTVLDILDQLPVAENGKMATSSENDFLDFSHVTVDENGEAVVDTTIVINQQGKLFGEKIYGLGESVSTVLAEAEDPSKANFVTQVTKAVAPVLMDELRAEYGLKSKETKVIETQIKETLDNQVKRHEMERQIAEAHIQEEFKERLHQTEDKTEQENLKADLAEKIIETRQAFKTKLEENLKETVTRLPETLIEQLEVKKVEKARDVAEDEIRGHLRGFARTIPSFIMAYGDEKLNLQNFDTYVPESVFYEVTGITTEQFRYLRDGGQDFDGHLFDTATFDEAIQEFLRKKAELADYFKDNQEDIFDYIPPQKTNQIFTPKRVVKKMVDDLEKENPGIFDDPDKTFIDLYMKSGLYITEIVKRLYNSEGLISAFPDESHRLKHILEQQVYGFAPTEIIYNIATNFIFGHYAQDISRKNFVLCDTVPAAKEGKIQELVDYYFG</sequence>
<dbReference type="InterPro" id="IPR027417">
    <property type="entry name" value="P-loop_NTPase"/>
</dbReference>
<gene>
    <name evidence="2" type="primary">spnII-interrupted-C</name>
    <name evidence="2" type="ORF">GCM10011510_11290</name>
</gene>
<organism evidence="2 3">
    <name type="scientific">Streptococcus himalayensis</name>
    <dbReference type="NCBI Taxonomy" id="1888195"/>
    <lineage>
        <taxon>Bacteria</taxon>
        <taxon>Bacillati</taxon>
        <taxon>Bacillota</taxon>
        <taxon>Bacilli</taxon>
        <taxon>Lactobacillales</taxon>
        <taxon>Streptococcaceae</taxon>
        <taxon>Streptococcus</taxon>
    </lineage>
</organism>
<reference evidence="2" key="2">
    <citation type="submission" date="2020-09" db="EMBL/GenBank/DDBJ databases">
        <authorList>
            <person name="Sun Q."/>
            <person name="Zhou Y."/>
        </authorList>
    </citation>
    <scope>NUCLEOTIDE SEQUENCE</scope>
    <source>
        <strain evidence="2">CGMCC 1.15533</strain>
    </source>
</reference>
<dbReference type="GO" id="GO:0005829">
    <property type="term" value="C:cytosol"/>
    <property type="evidence" value="ECO:0007669"/>
    <property type="project" value="TreeGrafter"/>
</dbReference>
<dbReference type="GO" id="GO:0016787">
    <property type="term" value="F:hydrolase activity"/>
    <property type="evidence" value="ECO:0007669"/>
    <property type="project" value="InterPro"/>
</dbReference>
<keyword evidence="3" id="KW-1185">Reference proteome</keyword>
<keyword evidence="2" id="KW-0255">Endonuclease</keyword>
<name>A0A917EEG3_9STRE</name>
<dbReference type="OrthoDB" id="9813673at2"/>
<dbReference type="PANTHER" id="PTHR47396:SF1">
    <property type="entry name" value="ATP-DEPENDENT HELICASE IRC3-RELATED"/>
    <property type="match status" value="1"/>
</dbReference>
<evidence type="ECO:0000313" key="3">
    <source>
        <dbReference type="Proteomes" id="UP000660801"/>
    </source>
</evidence>
<dbReference type="SUPFAM" id="SSF53335">
    <property type="entry name" value="S-adenosyl-L-methionine-dependent methyltransferases"/>
    <property type="match status" value="1"/>
</dbReference>
<dbReference type="InterPro" id="IPR018306">
    <property type="entry name" value="Phage_T5_Orf172_DNA-bd"/>
</dbReference>
<dbReference type="Pfam" id="PF04851">
    <property type="entry name" value="ResIII"/>
    <property type="match status" value="1"/>
</dbReference>
<evidence type="ECO:0000313" key="2">
    <source>
        <dbReference type="EMBL" id="GGE31713.1"/>
    </source>
</evidence>
<keyword evidence="2" id="KW-0540">Nuclease</keyword>
<protein>
    <submittedName>
        <fullName evidence="2">Type II restriction endonuclease</fullName>
    </submittedName>
</protein>
<dbReference type="AlphaFoldDB" id="A0A917EEG3"/>
<dbReference type="GO" id="GO:0005524">
    <property type="term" value="F:ATP binding"/>
    <property type="evidence" value="ECO:0007669"/>
    <property type="project" value="InterPro"/>
</dbReference>
<reference evidence="2" key="1">
    <citation type="journal article" date="2014" name="Int. J. Syst. Evol. Microbiol.">
        <title>Complete genome sequence of Corynebacterium casei LMG S-19264T (=DSM 44701T), isolated from a smear-ripened cheese.</title>
        <authorList>
            <consortium name="US DOE Joint Genome Institute (JGI-PGF)"/>
            <person name="Walter F."/>
            <person name="Albersmeier A."/>
            <person name="Kalinowski J."/>
            <person name="Ruckert C."/>
        </authorList>
    </citation>
    <scope>NUCLEOTIDE SEQUENCE</scope>
    <source>
        <strain evidence="2">CGMCC 1.15533</strain>
    </source>
</reference>
<keyword evidence="2" id="KW-0378">Hydrolase</keyword>
<comment type="caution">
    <text evidence="2">The sequence shown here is derived from an EMBL/GenBank/DDBJ whole genome shotgun (WGS) entry which is preliminary data.</text>
</comment>
<dbReference type="Gene3D" id="3.40.50.150">
    <property type="entry name" value="Vaccinia Virus protein VP39"/>
    <property type="match status" value="1"/>
</dbReference>
<evidence type="ECO:0000259" key="1">
    <source>
        <dbReference type="SMART" id="SM00974"/>
    </source>
</evidence>
<proteinExistence type="predicted"/>
<feature type="domain" description="Bacteriophage T5 Orf172 DNA-binding" evidence="1">
    <location>
        <begin position="23"/>
        <end position="109"/>
    </location>
</feature>
<dbReference type="GO" id="GO:0003677">
    <property type="term" value="F:DNA binding"/>
    <property type="evidence" value="ECO:0007669"/>
    <property type="project" value="InterPro"/>
</dbReference>
<accession>A0A917EEG3</accession>